<keyword evidence="1" id="KW-0121">Carboxypeptidase</keyword>
<protein>
    <submittedName>
        <fullName evidence="1">Carboxypeptidase regulatory-like domain-containing protein</fullName>
    </submittedName>
</protein>
<evidence type="ECO:0000313" key="2">
    <source>
        <dbReference type="Proteomes" id="UP000769766"/>
    </source>
</evidence>
<name>A0A932CMT9_UNCTE</name>
<dbReference type="Proteomes" id="UP000769766">
    <property type="component" value="Unassembled WGS sequence"/>
</dbReference>
<sequence>MKFLDTRGQVPGEPESVLVTAQIPINIGGISEEFKISGKAVRKSGRPLAGVTMNIEGIAEEGGTSFPSWLDTVVTNGAGNYTFKRLFNGNFTITPSREGYTFTPPSREVTVHEGNVRRVNFIGKKI</sequence>
<dbReference type="Pfam" id="PF13620">
    <property type="entry name" value="CarboxypepD_reg"/>
    <property type="match status" value="1"/>
</dbReference>
<comment type="caution">
    <text evidence="1">The sequence shown here is derived from an EMBL/GenBank/DDBJ whole genome shotgun (WGS) entry which is preliminary data.</text>
</comment>
<dbReference type="EMBL" id="JACPRF010000123">
    <property type="protein sequence ID" value="MBI2876009.1"/>
    <property type="molecule type" value="Genomic_DNA"/>
</dbReference>
<dbReference type="Gene3D" id="2.60.40.1120">
    <property type="entry name" value="Carboxypeptidase-like, regulatory domain"/>
    <property type="match status" value="1"/>
</dbReference>
<keyword evidence="1" id="KW-0645">Protease</keyword>
<proteinExistence type="predicted"/>
<dbReference type="GO" id="GO:0030246">
    <property type="term" value="F:carbohydrate binding"/>
    <property type="evidence" value="ECO:0007669"/>
    <property type="project" value="InterPro"/>
</dbReference>
<reference evidence="1" key="1">
    <citation type="submission" date="2020-07" db="EMBL/GenBank/DDBJ databases">
        <title>Huge and variable diversity of episymbiotic CPR bacteria and DPANN archaea in groundwater ecosystems.</title>
        <authorList>
            <person name="He C.Y."/>
            <person name="Keren R."/>
            <person name="Whittaker M."/>
            <person name="Farag I.F."/>
            <person name="Doudna J."/>
            <person name="Cate J.H.D."/>
            <person name="Banfield J.F."/>
        </authorList>
    </citation>
    <scope>NUCLEOTIDE SEQUENCE</scope>
    <source>
        <strain evidence="1">NC_groundwater_672_Ag_B-0.1um_62_36</strain>
    </source>
</reference>
<evidence type="ECO:0000313" key="1">
    <source>
        <dbReference type="EMBL" id="MBI2876009.1"/>
    </source>
</evidence>
<dbReference type="GO" id="GO:0004180">
    <property type="term" value="F:carboxypeptidase activity"/>
    <property type="evidence" value="ECO:0007669"/>
    <property type="project" value="UniProtKB-KW"/>
</dbReference>
<dbReference type="AlphaFoldDB" id="A0A932CMT9"/>
<accession>A0A932CMT9</accession>
<dbReference type="InterPro" id="IPR013784">
    <property type="entry name" value="Carb-bd-like_fold"/>
</dbReference>
<gene>
    <name evidence="1" type="ORF">HYY20_03935</name>
</gene>
<keyword evidence="1" id="KW-0378">Hydrolase</keyword>
<organism evidence="1 2">
    <name type="scientific">Tectimicrobiota bacterium</name>
    <dbReference type="NCBI Taxonomy" id="2528274"/>
    <lineage>
        <taxon>Bacteria</taxon>
        <taxon>Pseudomonadati</taxon>
        <taxon>Nitrospinota/Tectimicrobiota group</taxon>
        <taxon>Candidatus Tectimicrobiota</taxon>
    </lineage>
</organism>
<dbReference type="SUPFAM" id="SSF49452">
    <property type="entry name" value="Starch-binding domain-like"/>
    <property type="match status" value="1"/>
</dbReference>